<comment type="caution">
    <text evidence="1">The sequence shown here is derived from an EMBL/GenBank/DDBJ whole genome shotgun (WGS) entry which is preliminary data.</text>
</comment>
<proteinExistence type="predicted"/>
<gene>
    <name evidence="1" type="ORF">HNQ73_000728</name>
</gene>
<protein>
    <submittedName>
        <fullName evidence="1">Uncharacterized protein</fullName>
    </submittedName>
</protein>
<dbReference type="Proteomes" id="UP000588017">
    <property type="component" value="Unassembled WGS sequence"/>
</dbReference>
<dbReference type="EMBL" id="JACHEH010000002">
    <property type="protein sequence ID" value="MBB6167110.1"/>
    <property type="molecule type" value="Genomic_DNA"/>
</dbReference>
<organism evidence="1 2">
    <name type="scientific">Chelatococcus composti</name>
    <dbReference type="NCBI Taxonomy" id="1743235"/>
    <lineage>
        <taxon>Bacteria</taxon>
        <taxon>Pseudomonadati</taxon>
        <taxon>Pseudomonadota</taxon>
        <taxon>Alphaproteobacteria</taxon>
        <taxon>Hyphomicrobiales</taxon>
        <taxon>Chelatococcaceae</taxon>
        <taxon>Chelatococcus</taxon>
    </lineage>
</organism>
<sequence>MPWAAANCVSTSPIAGGVEITDDEYRAAIEGIANGKVVSIEGGVFALIDPPMPEHEAPQEPEPAPPTLEDYRAAIRAHVDATAQARLYDNAVSCASYLNSTNPVWAAEAQAFVAWRDAVWAYVFAELDKVQSGQREQPTVEQFVAELAAAVPMEWPP</sequence>
<dbReference type="RefSeq" id="WP_183332374.1">
    <property type="nucleotide sequence ID" value="NZ_BMHX01000002.1"/>
</dbReference>
<accession>A0A841K538</accession>
<dbReference type="AlphaFoldDB" id="A0A841K538"/>
<evidence type="ECO:0000313" key="2">
    <source>
        <dbReference type="Proteomes" id="UP000588017"/>
    </source>
</evidence>
<keyword evidence="2" id="KW-1185">Reference proteome</keyword>
<reference evidence="1 2" key="1">
    <citation type="submission" date="2020-08" db="EMBL/GenBank/DDBJ databases">
        <title>Genomic Encyclopedia of Type Strains, Phase IV (KMG-IV): sequencing the most valuable type-strain genomes for metagenomic binning, comparative biology and taxonomic classification.</title>
        <authorList>
            <person name="Goeker M."/>
        </authorList>
    </citation>
    <scope>NUCLEOTIDE SEQUENCE [LARGE SCALE GENOMIC DNA]</scope>
    <source>
        <strain evidence="1 2">DSM 101465</strain>
    </source>
</reference>
<evidence type="ECO:0000313" key="1">
    <source>
        <dbReference type="EMBL" id="MBB6167110.1"/>
    </source>
</evidence>
<name>A0A841K538_9HYPH</name>